<organism evidence="2 3">
    <name type="scientific">Didymodactylos carnosus</name>
    <dbReference type="NCBI Taxonomy" id="1234261"/>
    <lineage>
        <taxon>Eukaryota</taxon>
        <taxon>Metazoa</taxon>
        <taxon>Spiralia</taxon>
        <taxon>Gnathifera</taxon>
        <taxon>Rotifera</taxon>
        <taxon>Eurotatoria</taxon>
        <taxon>Bdelloidea</taxon>
        <taxon>Philodinida</taxon>
        <taxon>Philodinidae</taxon>
        <taxon>Didymodactylos</taxon>
    </lineage>
</organism>
<evidence type="ECO:0000313" key="1">
    <source>
        <dbReference type="EMBL" id="CAF1669913.1"/>
    </source>
</evidence>
<dbReference type="Pfam" id="PF00560">
    <property type="entry name" value="LRR_1"/>
    <property type="match status" value="1"/>
</dbReference>
<dbReference type="Proteomes" id="UP000682733">
    <property type="component" value="Unassembled WGS sequence"/>
</dbReference>
<dbReference type="EMBL" id="CAJNOK010074002">
    <property type="protein sequence ID" value="CAF1669913.1"/>
    <property type="molecule type" value="Genomic_DNA"/>
</dbReference>
<gene>
    <name evidence="1" type="ORF">OVA965_LOCUS45676</name>
    <name evidence="2" type="ORF">TMI583_LOCUS49386</name>
</gene>
<dbReference type="EMBL" id="CAJOBA010107256">
    <property type="protein sequence ID" value="CAF4541931.1"/>
    <property type="molecule type" value="Genomic_DNA"/>
</dbReference>
<dbReference type="AlphaFoldDB" id="A0A8S2YA06"/>
<evidence type="ECO:0000313" key="3">
    <source>
        <dbReference type="Proteomes" id="UP000682733"/>
    </source>
</evidence>
<dbReference type="InterPro" id="IPR001611">
    <property type="entry name" value="Leu-rich_rpt"/>
</dbReference>
<name>A0A8S2YA06_9BILA</name>
<evidence type="ECO:0008006" key="4">
    <source>
        <dbReference type="Google" id="ProtNLM"/>
    </source>
</evidence>
<reference evidence="2" key="1">
    <citation type="submission" date="2021-02" db="EMBL/GenBank/DDBJ databases">
        <authorList>
            <person name="Nowell W R."/>
        </authorList>
    </citation>
    <scope>NUCLEOTIDE SEQUENCE</scope>
</reference>
<dbReference type="Proteomes" id="UP000677228">
    <property type="component" value="Unassembled WGS sequence"/>
</dbReference>
<comment type="caution">
    <text evidence="2">The sequence shown here is derived from an EMBL/GenBank/DDBJ whole genome shotgun (WGS) entry which is preliminary data.</text>
</comment>
<sequence length="111" mass="13372">MLDLSNCNLKILPKTLFQNLTTLNYLSLTNNFLNQLPYLPDKLDYLDLSYNQFIYLNEKILKLNNLHTLHLKYNQIRSLEFLKYYYQYDDDEHINNTIDQDNYVSIINSIL</sequence>
<protein>
    <recommendedName>
        <fullName evidence="4">Leucine-rich repeat protein</fullName>
    </recommendedName>
</protein>
<evidence type="ECO:0000313" key="2">
    <source>
        <dbReference type="EMBL" id="CAF4541931.1"/>
    </source>
</evidence>
<accession>A0A8S2YA06</accession>
<dbReference type="PROSITE" id="PS51450">
    <property type="entry name" value="LRR"/>
    <property type="match status" value="1"/>
</dbReference>
<dbReference type="InterPro" id="IPR032675">
    <property type="entry name" value="LRR_dom_sf"/>
</dbReference>
<dbReference type="SUPFAM" id="SSF52058">
    <property type="entry name" value="L domain-like"/>
    <property type="match status" value="1"/>
</dbReference>
<dbReference type="Gene3D" id="3.80.10.10">
    <property type="entry name" value="Ribonuclease Inhibitor"/>
    <property type="match status" value="1"/>
</dbReference>
<proteinExistence type="predicted"/>